<evidence type="ECO:0000313" key="11">
    <source>
        <dbReference type="Proteomes" id="UP000230750"/>
    </source>
</evidence>
<keyword evidence="4 7" id="KW-0274">FAD</keyword>
<dbReference type="Proteomes" id="UP000230750">
    <property type="component" value="Unassembled WGS sequence"/>
</dbReference>
<dbReference type="EMBL" id="MRZV01001537">
    <property type="protein sequence ID" value="PIK37204.1"/>
    <property type="molecule type" value="Genomic_DNA"/>
</dbReference>
<comment type="similarity">
    <text evidence="7">Belongs to the quiescin-sulfhydryl oxidase (QSOX) family.</text>
</comment>
<evidence type="ECO:0000256" key="8">
    <source>
        <dbReference type="SAM" id="MobiDB-lite"/>
    </source>
</evidence>
<dbReference type="InterPro" id="IPR036774">
    <property type="entry name" value="ERV/ALR_sulphydryl_oxid_sf"/>
</dbReference>
<dbReference type="Pfam" id="PF18108">
    <property type="entry name" value="QSOX_Trx1"/>
    <property type="match status" value="1"/>
</dbReference>
<dbReference type="Pfam" id="PF04777">
    <property type="entry name" value="Evr1_Alr"/>
    <property type="match status" value="1"/>
</dbReference>
<dbReference type="STRING" id="307972.A0A2G8JN67"/>
<evidence type="ECO:0000256" key="3">
    <source>
        <dbReference type="ARBA" id="ARBA00022729"/>
    </source>
</evidence>
<evidence type="ECO:0000256" key="1">
    <source>
        <dbReference type="ARBA" id="ARBA00001974"/>
    </source>
</evidence>
<dbReference type="SUPFAM" id="SSF69000">
    <property type="entry name" value="FAD-dependent thiol oxidase"/>
    <property type="match status" value="1"/>
</dbReference>
<dbReference type="Gene3D" id="1.20.120.310">
    <property type="entry name" value="ERV/ALR sulfhydryl oxidase domain"/>
    <property type="match status" value="1"/>
</dbReference>
<dbReference type="FunFam" id="1.20.120.1960:FF:000001">
    <property type="entry name" value="Sulfhydryl oxidase"/>
    <property type="match status" value="1"/>
</dbReference>
<sequence>MTGSYRSRKELTRYDSGSYRSRKELTQYDSGSYRSRKELTWFGSGSYQSRKDSLLNVKVAQDLDPAAVFMIFEGLESMLGAEVILDLCEMEDLSKQIFRMQNPDETLKTKWSVTTLPSILVWKEDGKPTELIAESPTREGFGTAIREYYLKHKKTPDNSHAKKEATGAKDGEETAKGEGELITKTSGENNKVSNQTNQFAYLADIESALHYSLRLEVSSRREIKGEQLTALRNYLSVLNKYFPARAPVAEFLSNIDQKLQGASWLDGIPIETWLSLIHSEKTSGWLPAEQNWIGCKGSSKSYRGYPCSLWTLFHTLTVMQAEIDKTTGPEMSIAVLSKSNSLEVLRTMRAYIINFFSCVECGENFEKESTNILTEVSDLDSAILWLWRTHNRVNRRLRGEETEDPSFPKQQFPPPPCVINVQKKTARGTRARC</sequence>
<dbReference type="GO" id="GO:0006457">
    <property type="term" value="P:protein folding"/>
    <property type="evidence" value="ECO:0007669"/>
    <property type="project" value="TreeGrafter"/>
</dbReference>
<dbReference type="InterPro" id="IPR039798">
    <property type="entry name" value="Sulfhydryl_oxidase"/>
</dbReference>
<accession>A0A2G8JN67</accession>
<dbReference type="Gene3D" id="1.20.120.1960">
    <property type="entry name" value="QSOX sulfhydryl oxidase domain"/>
    <property type="match status" value="1"/>
</dbReference>
<dbReference type="PANTHER" id="PTHR22897">
    <property type="entry name" value="QUIESCIN Q6-RELATED SULFHYDRYL OXIDASE"/>
    <property type="match status" value="1"/>
</dbReference>
<dbReference type="InterPro" id="IPR017905">
    <property type="entry name" value="ERV/ALR_sulphydryl_oxidase"/>
</dbReference>
<dbReference type="GO" id="GO:0003756">
    <property type="term" value="F:protein disulfide isomerase activity"/>
    <property type="evidence" value="ECO:0007669"/>
    <property type="project" value="TreeGrafter"/>
</dbReference>
<dbReference type="GO" id="GO:0016971">
    <property type="term" value="F:flavin-dependent sulfhydryl oxidase activity"/>
    <property type="evidence" value="ECO:0007669"/>
    <property type="project" value="InterPro"/>
</dbReference>
<dbReference type="AlphaFoldDB" id="A0A2G8JN67"/>
<dbReference type="PROSITE" id="PS51324">
    <property type="entry name" value="ERV_ALR"/>
    <property type="match status" value="1"/>
</dbReference>
<evidence type="ECO:0000259" key="9">
    <source>
        <dbReference type="PROSITE" id="PS51324"/>
    </source>
</evidence>
<dbReference type="PANTHER" id="PTHR22897:SF8">
    <property type="entry name" value="SULFHYDRYL OXIDASE"/>
    <property type="match status" value="1"/>
</dbReference>
<dbReference type="InterPro" id="IPR040986">
    <property type="entry name" value="QSOX_FAD-bd_dom"/>
</dbReference>
<comment type="cofactor">
    <cofactor evidence="1 7">
        <name>FAD</name>
        <dbReference type="ChEBI" id="CHEBI:57692"/>
    </cofactor>
</comment>
<evidence type="ECO:0000256" key="5">
    <source>
        <dbReference type="ARBA" id="ARBA00023002"/>
    </source>
</evidence>
<feature type="domain" description="ERV/ALR sulfhydryl oxidase" evidence="9">
    <location>
        <begin position="298"/>
        <end position="412"/>
    </location>
</feature>
<organism evidence="10 11">
    <name type="scientific">Stichopus japonicus</name>
    <name type="common">Sea cucumber</name>
    <dbReference type="NCBI Taxonomy" id="307972"/>
    <lineage>
        <taxon>Eukaryota</taxon>
        <taxon>Metazoa</taxon>
        <taxon>Echinodermata</taxon>
        <taxon>Eleutherozoa</taxon>
        <taxon>Echinozoa</taxon>
        <taxon>Holothuroidea</taxon>
        <taxon>Aspidochirotacea</taxon>
        <taxon>Aspidochirotida</taxon>
        <taxon>Stichopodidae</taxon>
        <taxon>Apostichopus</taxon>
    </lineage>
</organism>
<dbReference type="Gene3D" id="3.40.30.10">
    <property type="entry name" value="Glutaredoxin"/>
    <property type="match status" value="1"/>
</dbReference>
<evidence type="ECO:0000256" key="6">
    <source>
        <dbReference type="ARBA" id="ARBA00023157"/>
    </source>
</evidence>
<comment type="catalytic activity">
    <reaction evidence="7">
        <text>2 R'C(R)SH + O2 = R'C(R)S-S(R)CR' + H2O2</text>
        <dbReference type="Rhea" id="RHEA:17357"/>
        <dbReference type="ChEBI" id="CHEBI:15379"/>
        <dbReference type="ChEBI" id="CHEBI:16240"/>
        <dbReference type="ChEBI" id="CHEBI:16520"/>
        <dbReference type="ChEBI" id="CHEBI:17412"/>
        <dbReference type="EC" id="1.8.3.2"/>
    </reaction>
</comment>
<reference evidence="10 11" key="1">
    <citation type="journal article" date="2017" name="PLoS Biol.">
        <title>The sea cucumber genome provides insights into morphological evolution and visceral regeneration.</title>
        <authorList>
            <person name="Zhang X."/>
            <person name="Sun L."/>
            <person name="Yuan J."/>
            <person name="Sun Y."/>
            <person name="Gao Y."/>
            <person name="Zhang L."/>
            <person name="Li S."/>
            <person name="Dai H."/>
            <person name="Hamel J.F."/>
            <person name="Liu C."/>
            <person name="Yu Y."/>
            <person name="Liu S."/>
            <person name="Lin W."/>
            <person name="Guo K."/>
            <person name="Jin S."/>
            <person name="Xu P."/>
            <person name="Storey K.B."/>
            <person name="Huan P."/>
            <person name="Zhang T."/>
            <person name="Zhou Y."/>
            <person name="Zhang J."/>
            <person name="Lin C."/>
            <person name="Li X."/>
            <person name="Xing L."/>
            <person name="Huo D."/>
            <person name="Sun M."/>
            <person name="Wang L."/>
            <person name="Mercier A."/>
            <person name="Li F."/>
            <person name="Yang H."/>
            <person name="Xiang J."/>
        </authorList>
    </citation>
    <scope>NUCLEOTIDE SEQUENCE [LARGE SCALE GENOMIC DNA]</scope>
    <source>
        <strain evidence="10">Shaxun</strain>
        <tissue evidence="10">Muscle</tissue>
    </source>
</reference>
<keyword evidence="5 7" id="KW-0560">Oxidoreductase</keyword>
<comment type="function">
    <text evidence="7">Catalyzes the oxidation of sulfhydryl groups in peptide and protein thiols to disulfides with the reduction of oxygen to hydrogen peroxide.</text>
</comment>
<dbReference type="OrthoDB" id="59470at2759"/>
<dbReference type="Pfam" id="PF18371">
    <property type="entry name" value="FAD_SOX"/>
    <property type="match status" value="1"/>
</dbReference>
<comment type="caution">
    <text evidence="10">The sequence shown here is derived from an EMBL/GenBank/DDBJ whole genome shotgun (WGS) entry which is preliminary data.</text>
</comment>
<gene>
    <name evidence="10" type="ORF">BSL78_25967</name>
</gene>
<name>A0A2G8JN67_STIJA</name>
<keyword evidence="3" id="KW-0732">Signal</keyword>
<evidence type="ECO:0000256" key="4">
    <source>
        <dbReference type="ARBA" id="ARBA00022827"/>
    </source>
</evidence>
<keyword evidence="6" id="KW-1015">Disulfide bond</keyword>
<dbReference type="InterPro" id="IPR042568">
    <property type="entry name" value="QSOX_FAD-bd_sf"/>
</dbReference>
<evidence type="ECO:0000256" key="2">
    <source>
        <dbReference type="ARBA" id="ARBA00022630"/>
    </source>
</evidence>
<feature type="region of interest" description="Disordered" evidence="8">
    <location>
        <begin position="155"/>
        <end position="176"/>
    </location>
</feature>
<dbReference type="GO" id="GO:0005615">
    <property type="term" value="C:extracellular space"/>
    <property type="evidence" value="ECO:0007669"/>
    <property type="project" value="TreeGrafter"/>
</dbReference>
<evidence type="ECO:0000313" key="10">
    <source>
        <dbReference type="EMBL" id="PIK37204.1"/>
    </source>
</evidence>
<dbReference type="EC" id="1.8.3.2" evidence="7"/>
<keyword evidence="2 7" id="KW-0285">Flavoprotein</keyword>
<keyword evidence="11" id="KW-1185">Reference proteome</keyword>
<dbReference type="InterPro" id="IPR041269">
    <property type="entry name" value="QSOX_Trx1"/>
</dbReference>
<protein>
    <recommendedName>
        <fullName evidence="7">Sulfhydryl oxidase</fullName>
        <ecNumber evidence="7">1.8.3.2</ecNumber>
    </recommendedName>
</protein>
<dbReference type="GO" id="GO:0000139">
    <property type="term" value="C:Golgi membrane"/>
    <property type="evidence" value="ECO:0007669"/>
    <property type="project" value="TreeGrafter"/>
</dbReference>
<evidence type="ECO:0000256" key="7">
    <source>
        <dbReference type="RuleBase" id="RU371123"/>
    </source>
</evidence>
<proteinExistence type="inferred from homology"/>